<comment type="caution">
    <text evidence="1">The sequence shown here is derived from an EMBL/GenBank/DDBJ whole genome shotgun (WGS) entry which is preliminary data.</text>
</comment>
<dbReference type="SUPFAM" id="SSF52047">
    <property type="entry name" value="RNI-like"/>
    <property type="match status" value="1"/>
</dbReference>
<dbReference type="Gene3D" id="3.80.10.10">
    <property type="entry name" value="Ribonuclease Inhibitor"/>
    <property type="match status" value="1"/>
</dbReference>
<proteinExistence type="predicted"/>
<gene>
    <name evidence="1" type="ORF">Hypma_002865</name>
</gene>
<organism evidence="1 2">
    <name type="scientific">Hypsizygus marmoreus</name>
    <name type="common">White beech mushroom</name>
    <name type="synonym">Agaricus marmoreus</name>
    <dbReference type="NCBI Taxonomy" id="39966"/>
    <lineage>
        <taxon>Eukaryota</taxon>
        <taxon>Fungi</taxon>
        <taxon>Dikarya</taxon>
        <taxon>Basidiomycota</taxon>
        <taxon>Agaricomycotina</taxon>
        <taxon>Agaricomycetes</taxon>
        <taxon>Agaricomycetidae</taxon>
        <taxon>Agaricales</taxon>
        <taxon>Tricholomatineae</taxon>
        <taxon>Lyophyllaceae</taxon>
        <taxon>Hypsizygus</taxon>
    </lineage>
</organism>
<accession>A0A369JCL3</accession>
<dbReference type="AlphaFoldDB" id="A0A369JCL3"/>
<evidence type="ECO:0000313" key="2">
    <source>
        <dbReference type="Proteomes" id="UP000076154"/>
    </source>
</evidence>
<dbReference type="InterPro" id="IPR032675">
    <property type="entry name" value="LRR_dom_sf"/>
</dbReference>
<reference evidence="1" key="1">
    <citation type="submission" date="2018-04" db="EMBL/GenBank/DDBJ databases">
        <title>Whole genome sequencing of Hypsizygus marmoreus.</title>
        <authorList>
            <person name="Choi I.-G."/>
            <person name="Min B."/>
            <person name="Kim J.-G."/>
            <person name="Kim S."/>
            <person name="Oh Y.-L."/>
            <person name="Kong W.-S."/>
            <person name="Park H."/>
            <person name="Jeong J."/>
            <person name="Song E.-S."/>
        </authorList>
    </citation>
    <scope>NUCLEOTIDE SEQUENCE [LARGE SCALE GENOMIC DNA]</scope>
    <source>
        <strain evidence="1">51987-8</strain>
    </source>
</reference>
<dbReference type="InParanoid" id="A0A369JCL3"/>
<name>A0A369JCL3_HYPMA</name>
<keyword evidence="2" id="KW-1185">Reference proteome</keyword>
<dbReference type="EMBL" id="LUEZ02000124">
    <property type="protein sequence ID" value="RDB16616.1"/>
    <property type="molecule type" value="Genomic_DNA"/>
</dbReference>
<evidence type="ECO:0000313" key="1">
    <source>
        <dbReference type="EMBL" id="RDB16616.1"/>
    </source>
</evidence>
<dbReference type="OrthoDB" id="2631350at2759"/>
<evidence type="ECO:0008006" key="3">
    <source>
        <dbReference type="Google" id="ProtNLM"/>
    </source>
</evidence>
<dbReference type="Proteomes" id="UP000076154">
    <property type="component" value="Unassembled WGS sequence"/>
</dbReference>
<sequence length="527" mass="59402">MAHPTLQNEDILREIVKHLSPPMDHKIVSFSKFDAPHRATLLNVALSCKVFRDPALDVLWMNVDDILNLFRVLPAFYRLNRTYVLDGPISENDWSRFDFYAQRIRHLVYFDPEIDSSVYSRMTWLRQSTPILPSLISFCAVPFGPGLLSFLSPTLRTVGIFTASTNEHVPAVWTFMDALTDSEKYPYLENLNVQALLTPPSLLSLSRIPNLRDLTLFGVGVNDLGLFAALSELQKLASLSIEFRGSSSFVTRHKVQPATAFPALETLSLSIETRHVPPLLKFLPHDKLKKFGIIAAAGTSGTRQEKLNWLKIFETIGSRFSGSMKSLDFTVDHSLMSQTAIEASDCDFQMFQPLRDMPELEEVLFHLFPWMSFSDEGYKALAAVWPKAQKLAFPPSPTPIATFISLQYFALTCPALRYLCLSFDACNLPPIASDNLPLSSHTLEQLDVLSSPVADERSAARHIDRLFPSLKQLSFTPVQNNEKWQQVTALLPILSAVRGDQSARHGLATQPSKRLCRPFPFHFRISY</sequence>
<dbReference type="STRING" id="39966.A0A369JCL3"/>
<protein>
    <recommendedName>
        <fullName evidence="3">F-box domain-containing protein</fullName>
    </recommendedName>
</protein>